<dbReference type="InterPro" id="IPR023796">
    <property type="entry name" value="Serpin_dom"/>
</dbReference>
<gene>
    <name evidence="4" type="primary">SPZXB</name>
    <name evidence="4" type="ORF">TR133052</name>
</gene>
<dbReference type="GO" id="GO:0005615">
    <property type="term" value="C:extracellular space"/>
    <property type="evidence" value="ECO:0007669"/>
    <property type="project" value="InterPro"/>
</dbReference>
<dbReference type="GO" id="GO:0004867">
    <property type="term" value="F:serine-type endopeptidase inhibitor activity"/>
    <property type="evidence" value="ECO:0007669"/>
    <property type="project" value="InterPro"/>
</dbReference>
<reference evidence="4" key="1">
    <citation type="submission" date="2016-01" db="EMBL/GenBank/DDBJ databases">
        <title>Reference transcriptome for the parasite Schistocephalus solidus: insights into the molecular evolution of parasitism.</title>
        <authorList>
            <person name="Hebert F.O."/>
            <person name="Grambauer S."/>
            <person name="Barber I."/>
            <person name="Landry C.R."/>
            <person name="Aubin-Horth N."/>
        </authorList>
    </citation>
    <scope>NUCLEOTIDE SEQUENCE</scope>
</reference>
<evidence type="ECO:0000313" key="4">
    <source>
        <dbReference type="EMBL" id="JAP55535.1"/>
    </source>
</evidence>
<evidence type="ECO:0000259" key="3">
    <source>
        <dbReference type="SMART" id="SM00093"/>
    </source>
</evidence>
<dbReference type="InterPro" id="IPR000215">
    <property type="entry name" value="Serpin_fam"/>
</dbReference>
<comment type="similarity">
    <text evidence="1 2">Belongs to the serpin family.</text>
</comment>
<dbReference type="InterPro" id="IPR042185">
    <property type="entry name" value="Serpin_sf_2"/>
</dbReference>
<dbReference type="PANTHER" id="PTHR11461:SF211">
    <property type="entry name" value="GH10112P-RELATED"/>
    <property type="match status" value="1"/>
</dbReference>
<dbReference type="Gene3D" id="2.30.39.10">
    <property type="entry name" value="Alpha-1-antitrypsin, domain 1"/>
    <property type="match status" value="1"/>
</dbReference>
<dbReference type="InterPro" id="IPR042178">
    <property type="entry name" value="Serpin_sf_1"/>
</dbReference>
<dbReference type="Gene3D" id="3.30.497.10">
    <property type="entry name" value="Antithrombin, subunit I, domain 2"/>
    <property type="match status" value="1"/>
</dbReference>
<feature type="domain" description="Serpin" evidence="3">
    <location>
        <begin position="13"/>
        <end position="385"/>
    </location>
</feature>
<dbReference type="PANTHER" id="PTHR11461">
    <property type="entry name" value="SERINE PROTEASE INHIBITOR, SERPIN"/>
    <property type="match status" value="1"/>
</dbReference>
<dbReference type="PROSITE" id="PS00284">
    <property type="entry name" value="SERPIN"/>
    <property type="match status" value="1"/>
</dbReference>
<protein>
    <submittedName>
        <fullName evidence="4">Serpin-ZXB</fullName>
    </submittedName>
</protein>
<dbReference type="AlphaFoldDB" id="A0A0X3PUG7"/>
<evidence type="ECO:0000256" key="1">
    <source>
        <dbReference type="ARBA" id="ARBA00009500"/>
    </source>
</evidence>
<organism evidence="4">
    <name type="scientific">Schistocephalus solidus</name>
    <name type="common">Tapeworm</name>
    <dbReference type="NCBI Taxonomy" id="70667"/>
    <lineage>
        <taxon>Eukaryota</taxon>
        <taxon>Metazoa</taxon>
        <taxon>Spiralia</taxon>
        <taxon>Lophotrochozoa</taxon>
        <taxon>Platyhelminthes</taxon>
        <taxon>Cestoda</taxon>
        <taxon>Eucestoda</taxon>
        <taxon>Diphyllobothriidea</taxon>
        <taxon>Diphyllobothriidae</taxon>
        <taxon>Schistocephalus</taxon>
    </lineage>
</organism>
<dbReference type="SUPFAM" id="SSF56574">
    <property type="entry name" value="Serpins"/>
    <property type="match status" value="1"/>
</dbReference>
<dbReference type="InterPro" id="IPR023795">
    <property type="entry name" value="Serpin_CS"/>
</dbReference>
<dbReference type="SMART" id="SM00093">
    <property type="entry name" value="SERPIN"/>
    <property type="match status" value="1"/>
</dbReference>
<dbReference type="EMBL" id="GEEE01007690">
    <property type="protein sequence ID" value="JAP55535.1"/>
    <property type="molecule type" value="Transcribed_RNA"/>
</dbReference>
<proteinExistence type="inferred from homology"/>
<sequence length="388" mass="43022">MMSSSASFLAFVQQLYSECLKESSGETANGLISPVSIYSTISMVLAGSENITRNEILTTLRLSHTESLDAAIKSAGDNMKDIFKGDTDTTLLQANGMFVQSGFTLLDSFVKTLNEHFAACASELDFQTSPEEARQTINNWILKHTNEIIHDLIPEDVLTSDTRLVLANAIHFKGIWKEKFVREQTVDGKFSLLNGEEMNVPMMHSTRKVLMAHFDEELDCKAIRIPFQCHEMLILLPNAKNGIHQVLSKLLETSQKELFSKIFSDDAYFMQKIMLRLPRFQLAGSESKDLKEVLSAMGMPSAFSSASADFSGITGRRDLCVGNVFHKATIMVDEDGAEAAAATASVMMLRCAPMPVPKFFVDHPFLLFIVSESGLPVFMGHVIKPETK</sequence>
<dbReference type="InterPro" id="IPR036186">
    <property type="entry name" value="Serpin_sf"/>
</dbReference>
<dbReference type="Pfam" id="PF00079">
    <property type="entry name" value="Serpin"/>
    <property type="match status" value="1"/>
</dbReference>
<evidence type="ECO:0000256" key="2">
    <source>
        <dbReference type="RuleBase" id="RU000411"/>
    </source>
</evidence>
<name>A0A0X3PUG7_SCHSO</name>
<accession>A0A0X3PUG7</accession>